<dbReference type="InterPro" id="IPR010732">
    <property type="entry name" value="T6SS_TssG-like"/>
</dbReference>
<proteinExistence type="predicted"/>
<evidence type="ECO:0000313" key="2">
    <source>
        <dbReference type="Proteomes" id="UP000217979"/>
    </source>
</evidence>
<organism evidence="1 2">
    <name type="scientific">Cedecea neteri</name>
    <dbReference type="NCBI Taxonomy" id="158822"/>
    <lineage>
        <taxon>Bacteria</taxon>
        <taxon>Pseudomonadati</taxon>
        <taxon>Pseudomonadota</taxon>
        <taxon>Gammaproteobacteria</taxon>
        <taxon>Enterobacterales</taxon>
        <taxon>Enterobacteriaceae</taxon>
        <taxon>Cedecea</taxon>
    </lineage>
</organism>
<dbReference type="NCBIfam" id="TIGR03347">
    <property type="entry name" value="VI_chp_1"/>
    <property type="match status" value="1"/>
</dbReference>
<sequence>MHPVERESQSTPARLMVRLRQYLPYMNFYRFCQVLEQSQPGKPVIGSSWQVRHEPVRFRPHPGMGFPASEIKGIEPPEHSYLPPTVRITFMGLYGVESPLPTHYIDDITQRREGYEATAGFLDIFNHRLIAQYYRIWRKYSYPATFEEGGKDKTSQYLLGLAGLGIDGCAQNIATPTSRFLALLPVMLLPGRTAEGMTSLVRLLAPNTQAKIWHHDKRRVPLKKPLAMSVRQPVTLTNRPVMGSYATDVNSQVLMRLTTSDPAEAQSWLPGGELHTDLMALLHVYLGARLDVRLQLCVDRGLLPDATMSSQPRAGAVQLGRTAVMRPLNAARTASHPKTITINLGRYERVQENLHRRETDEHGEYRW</sequence>
<dbReference type="AlphaFoldDB" id="A0A291E3G0"/>
<dbReference type="EMBL" id="CP023525">
    <property type="protein sequence ID" value="ATF94577.1"/>
    <property type="molecule type" value="Genomic_DNA"/>
</dbReference>
<dbReference type="Proteomes" id="UP000217979">
    <property type="component" value="Chromosome"/>
</dbReference>
<name>A0A291E3G0_9ENTR</name>
<dbReference type="PANTHER" id="PTHR35564">
    <property type="match status" value="1"/>
</dbReference>
<protein>
    <submittedName>
        <fullName evidence="1">Type VI secretion system baseplate subunit TssG</fullName>
    </submittedName>
</protein>
<dbReference type="PANTHER" id="PTHR35564:SF3">
    <property type="entry name" value="TYPE VI SECRETION SYSTEM BASEPLATE SUBUNIT TSSG"/>
    <property type="match status" value="1"/>
</dbReference>
<dbReference type="RefSeq" id="WP_061276920.1">
    <property type="nucleotide sequence ID" value="NZ_CP023525.1"/>
</dbReference>
<accession>A0A291E3G0</accession>
<gene>
    <name evidence="1" type="ORF">CO704_22050</name>
</gene>
<evidence type="ECO:0000313" key="1">
    <source>
        <dbReference type="EMBL" id="ATF94577.1"/>
    </source>
</evidence>
<reference evidence="1 2" key="1">
    <citation type="submission" date="2017-09" db="EMBL/GenBank/DDBJ databases">
        <title>FDA dAtabase for Regulatory Grade micrObial Sequences (FDA-ARGOS): Supporting development and validation of Infectious Disease Dx tests.</title>
        <authorList>
            <person name="Minogue T."/>
            <person name="Wolcott M."/>
            <person name="Wasieloski L."/>
            <person name="Aguilar W."/>
            <person name="Moore D."/>
            <person name="Tallon L."/>
            <person name="Sadzewicz L."/>
            <person name="Ott S."/>
            <person name="Zhao X."/>
            <person name="Nagaraj S."/>
            <person name="Vavikolanu K."/>
            <person name="Aluvathingal J."/>
            <person name="Nadendla S."/>
            <person name="Sichtig H."/>
        </authorList>
    </citation>
    <scope>NUCLEOTIDE SEQUENCE [LARGE SCALE GENOMIC DNA]</scope>
    <source>
        <strain evidence="1 2">FDAARGOS_392</strain>
    </source>
</reference>
<dbReference type="Pfam" id="PF06996">
    <property type="entry name" value="T6SS_TssG"/>
    <property type="match status" value="1"/>
</dbReference>